<accession>A0A9J5ZUD0</accession>
<keyword evidence="2" id="KW-1185">Reference proteome</keyword>
<proteinExistence type="predicted"/>
<dbReference type="EMBL" id="JACXVP010000003">
    <property type="protein sequence ID" value="KAG5615800.1"/>
    <property type="molecule type" value="Genomic_DNA"/>
</dbReference>
<protein>
    <submittedName>
        <fullName evidence="1">Uncharacterized protein</fullName>
    </submittedName>
</protein>
<evidence type="ECO:0000313" key="1">
    <source>
        <dbReference type="EMBL" id="KAG5615800.1"/>
    </source>
</evidence>
<dbReference type="AlphaFoldDB" id="A0A9J5ZUD0"/>
<evidence type="ECO:0000313" key="2">
    <source>
        <dbReference type="Proteomes" id="UP000824120"/>
    </source>
</evidence>
<name>A0A9J5ZUD0_SOLCO</name>
<comment type="caution">
    <text evidence="1">The sequence shown here is derived from an EMBL/GenBank/DDBJ whole genome shotgun (WGS) entry which is preliminary data.</text>
</comment>
<dbReference type="InterPro" id="IPR035513">
    <property type="entry name" value="Invertase/methylesterase_inhib"/>
</dbReference>
<organism evidence="1 2">
    <name type="scientific">Solanum commersonii</name>
    <name type="common">Commerson's wild potato</name>
    <name type="synonym">Commerson's nightshade</name>
    <dbReference type="NCBI Taxonomy" id="4109"/>
    <lineage>
        <taxon>Eukaryota</taxon>
        <taxon>Viridiplantae</taxon>
        <taxon>Streptophyta</taxon>
        <taxon>Embryophyta</taxon>
        <taxon>Tracheophyta</taxon>
        <taxon>Spermatophyta</taxon>
        <taxon>Magnoliopsida</taxon>
        <taxon>eudicotyledons</taxon>
        <taxon>Gunneridae</taxon>
        <taxon>Pentapetalae</taxon>
        <taxon>asterids</taxon>
        <taxon>lamiids</taxon>
        <taxon>Solanales</taxon>
        <taxon>Solanaceae</taxon>
        <taxon>Solanoideae</taxon>
        <taxon>Solaneae</taxon>
        <taxon>Solanum</taxon>
    </lineage>
</organism>
<dbReference type="SUPFAM" id="SSF101148">
    <property type="entry name" value="Plant invertase/pectin methylesterase inhibitor"/>
    <property type="match status" value="1"/>
</dbReference>
<gene>
    <name evidence="1" type="ORF">H5410_015624</name>
</gene>
<dbReference type="OrthoDB" id="764172at2759"/>
<dbReference type="Proteomes" id="UP000824120">
    <property type="component" value="Chromosome 3"/>
</dbReference>
<reference evidence="1 2" key="1">
    <citation type="submission" date="2020-09" db="EMBL/GenBank/DDBJ databases">
        <title>De no assembly of potato wild relative species, Solanum commersonii.</title>
        <authorList>
            <person name="Cho K."/>
        </authorList>
    </citation>
    <scope>NUCLEOTIDE SEQUENCE [LARGE SCALE GENOMIC DNA]</scope>
    <source>
        <strain evidence="1">LZ3.2</strain>
        <tissue evidence="1">Leaf</tissue>
    </source>
</reference>
<sequence>MFIDSKWGSSIQRWKSRRTCNYLTRHITKKMESAHDHVNTLLKQATNPKLKTRYFSCSENYNDVTILVRIFMPLLLLMIHLLCDDNFSNLPIRGPQLKVSGDKLQDLIANNFGY</sequence>